<reference evidence="4 5" key="1">
    <citation type="submission" date="2023-08" db="EMBL/GenBank/DDBJ databases">
        <authorList>
            <person name="Girao M."/>
            <person name="Carvalho M.F."/>
        </authorList>
    </citation>
    <scope>NUCLEOTIDE SEQUENCE [LARGE SCALE GENOMIC DNA]</scope>
    <source>
        <strain evidence="4 5">CT-R113</strain>
    </source>
</reference>
<feature type="transmembrane region" description="Helical" evidence="2">
    <location>
        <begin position="96"/>
        <end position="117"/>
    </location>
</feature>
<dbReference type="EMBL" id="JAUZMY010000030">
    <property type="protein sequence ID" value="MEE2040514.1"/>
    <property type="molecule type" value="Genomic_DNA"/>
</dbReference>
<gene>
    <name evidence="4" type="ORF">Q8791_25150</name>
</gene>
<evidence type="ECO:0000256" key="2">
    <source>
        <dbReference type="SAM" id="Phobius"/>
    </source>
</evidence>
<evidence type="ECO:0000313" key="5">
    <source>
        <dbReference type="Proteomes" id="UP001356095"/>
    </source>
</evidence>
<feature type="transmembrane region" description="Helical" evidence="2">
    <location>
        <begin position="67"/>
        <end position="90"/>
    </location>
</feature>
<dbReference type="InterPro" id="IPR005182">
    <property type="entry name" value="YdbS-like_PH"/>
</dbReference>
<feature type="transmembrane region" description="Helical" evidence="2">
    <location>
        <begin position="295"/>
        <end position="319"/>
    </location>
</feature>
<comment type="caution">
    <text evidence="4">The sequence shown here is derived from an EMBL/GenBank/DDBJ whole genome shotgun (WGS) entry which is preliminary data.</text>
</comment>
<feature type="transmembrane region" description="Helical" evidence="2">
    <location>
        <begin position="437"/>
        <end position="463"/>
    </location>
</feature>
<evidence type="ECO:0000256" key="1">
    <source>
        <dbReference type="SAM" id="MobiDB-lite"/>
    </source>
</evidence>
<dbReference type="RefSeq" id="WP_330094280.1">
    <property type="nucleotide sequence ID" value="NZ_JAUZMY010000030.1"/>
</dbReference>
<dbReference type="Proteomes" id="UP001356095">
    <property type="component" value="Unassembled WGS sequence"/>
</dbReference>
<keyword evidence="2" id="KW-0812">Transmembrane</keyword>
<accession>A0ABU7KF34</accession>
<dbReference type="PANTHER" id="PTHR34473:SF2">
    <property type="entry name" value="UPF0699 TRANSMEMBRANE PROTEIN YDBT"/>
    <property type="match status" value="1"/>
</dbReference>
<protein>
    <submittedName>
        <fullName evidence="4">PH domain-containing protein</fullName>
    </submittedName>
</protein>
<sequence>MNPPDDNGRPPRENAPGPPPPPADLPAHDGSPDAGQAAGAQTRSPAGADGADTPESEGWQGLHPLSVWANALVVGAFLFFAAIVAIVVLVVVGQALWGLAVFGGTLALFGLLTYLDLLGLRATRYRVTAERIEMRSGIIAKAYRSVPRERVRSVDVAAPLYARVLGLCSVTVGTGEKVAEGAEQFQLTYVTAGQGESLRRELLYRGAPRPAGSTAADGGSPSAEDGEFEVELARLDRRWFAFAPVTTATVGIGLGVIVTLLGANAQANGAPWRWISDRANLPSGEEMASFVVSQVLLVAPLALLGLLVSGVLIVTAVAVETWWDYRLTRDADGTVRLRRGLLTSVSLSVEGRRLNGVTLHEPFLLRSAGGADVRAVATGLGSADDEAAKAKSRLSPSMPRRLARGLAADLMQTQDSPLDAPLNAHPRAALRRRFTRAGYVTVLALVLAGALAWLHTLASAAWWEAARRIEEYIMPVPLAVRAAETAPTWGWAVAAVLAGAAAFWYALGSYRGLGHGLHPRYLVVRQGMAVRRTVTLERSAVIGWRITRSPFQRRLGLADVAATTAAGAGTYAAVDVGLGEGLAWADEAVPGLLAPFLVRGGDGGPEGGDGAPGPL</sequence>
<keyword evidence="5" id="KW-1185">Reference proteome</keyword>
<feature type="domain" description="YdbS-like PH" evidence="3">
    <location>
        <begin position="121"/>
        <end position="201"/>
    </location>
</feature>
<name>A0ABU7KF34_9ACTN</name>
<feature type="transmembrane region" description="Helical" evidence="2">
    <location>
        <begin position="239"/>
        <end position="263"/>
    </location>
</feature>
<evidence type="ECO:0000259" key="3">
    <source>
        <dbReference type="Pfam" id="PF03703"/>
    </source>
</evidence>
<feature type="transmembrane region" description="Helical" evidence="2">
    <location>
        <begin position="488"/>
        <end position="507"/>
    </location>
</feature>
<keyword evidence="2" id="KW-0472">Membrane</keyword>
<feature type="region of interest" description="Disordered" evidence="1">
    <location>
        <begin position="1"/>
        <end position="56"/>
    </location>
</feature>
<proteinExistence type="predicted"/>
<dbReference type="PANTHER" id="PTHR34473">
    <property type="entry name" value="UPF0699 TRANSMEMBRANE PROTEIN YDBS"/>
    <property type="match status" value="1"/>
</dbReference>
<feature type="domain" description="YdbS-like PH" evidence="3">
    <location>
        <begin position="518"/>
        <end position="576"/>
    </location>
</feature>
<dbReference type="Pfam" id="PF03703">
    <property type="entry name" value="bPH_2"/>
    <property type="match status" value="2"/>
</dbReference>
<evidence type="ECO:0000313" key="4">
    <source>
        <dbReference type="EMBL" id="MEE2040514.1"/>
    </source>
</evidence>
<organism evidence="4 5">
    <name type="scientific">Nocardiopsis codii</name>
    <dbReference type="NCBI Taxonomy" id="3065942"/>
    <lineage>
        <taxon>Bacteria</taxon>
        <taxon>Bacillati</taxon>
        <taxon>Actinomycetota</taxon>
        <taxon>Actinomycetes</taxon>
        <taxon>Streptosporangiales</taxon>
        <taxon>Nocardiopsidaceae</taxon>
        <taxon>Nocardiopsis</taxon>
    </lineage>
</organism>
<feature type="compositionally biased region" description="Basic and acidic residues" evidence="1">
    <location>
        <begin position="1"/>
        <end position="12"/>
    </location>
</feature>
<keyword evidence="2" id="KW-1133">Transmembrane helix</keyword>